<evidence type="ECO:0000259" key="9">
    <source>
        <dbReference type="PROSITE" id="PS51032"/>
    </source>
</evidence>
<dbReference type="PRINTS" id="PR00367">
    <property type="entry name" value="ETHRSPELEMNT"/>
</dbReference>
<keyword evidence="6" id="KW-0539">Nucleus</keyword>
<reference evidence="10" key="2">
    <citation type="submission" date="2017-06" db="EMBL/GenBank/DDBJ databases">
        <title>The pomegranate genome and the genomics of punicalagin biosynthesis.</title>
        <authorList>
            <person name="Xu C."/>
        </authorList>
    </citation>
    <scope>NUCLEOTIDE SEQUENCE [LARGE SCALE GENOMIC DNA]</scope>
    <source>
        <tissue evidence="10">Fresh leaf</tissue>
    </source>
</reference>
<comment type="similarity">
    <text evidence="7">Belongs to the AP2/ERF transcription factor family. ERF subfamily.</text>
</comment>
<protein>
    <recommendedName>
        <fullName evidence="9">AP2/ERF domain-containing protein</fullName>
    </recommendedName>
</protein>
<keyword evidence="4" id="KW-0238">DNA-binding</keyword>
<dbReference type="FunFam" id="3.30.730.10:FF:000001">
    <property type="entry name" value="Ethylene-responsive transcription factor 2"/>
    <property type="match status" value="1"/>
</dbReference>
<dbReference type="Pfam" id="PF00847">
    <property type="entry name" value="AP2"/>
    <property type="match status" value="1"/>
</dbReference>
<dbReference type="SUPFAM" id="SSF54171">
    <property type="entry name" value="DNA-binding domain"/>
    <property type="match status" value="1"/>
</dbReference>
<evidence type="ECO:0000313" key="10">
    <source>
        <dbReference type="EMBL" id="OWM76114.1"/>
    </source>
</evidence>
<evidence type="ECO:0000313" key="13">
    <source>
        <dbReference type="Proteomes" id="UP000233551"/>
    </source>
</evidence>
<reference evidence="12" key="1">
    <citation type="journal article" date="2017" name="Plant J.">
        <title>The pomegranate (Punica granatum L.) genome and the genomics of punicalagin biosynthesis.</title>
        <authorList>
            <person name="Qin G."/>
            <person name="Xu C."/>
            <person name="Ming R."/>
            <person name="Tang H."/>
            <person name="Guyot R."/>
            <person name="Kramer E.M."/>
            <person name="Hu Y."/>
            <person name="Yi X."/>
            <person name="Qi Y."/>
            <person name="Xu X."/>
            <person name="Gao Z."/>
            <person name="Pan H."/>
            <person name="Jian J."/>
            <person name="Tian Y."/>
            <person name="Yue Z."/>
            <person name="Xu Y."/>
        </authorList>
    </citation>
    <scope>NUCLEOTIDE SEQUENCE [LARGE SCALE GENOMIC DNA]</scope>
    <source>
        <strain evidence="12">cv. Dabenzi</strain>
    </source>
</reference>
<dbReference type="GO" id="GO:0003700">
    <property type="term" value="F:DNA-binding transcription factor activity"/>
    <property type="evidence" value="ECO:0007669"/>
    <property type="project" value="InterPro"/>
</dbReference>
<keyword evidence="2" id="KW-0936">Ethylene signaling pathway</keyword>
<feature type="region of interest" description="Disordered" evidence="8">
    <location>
        <begin position="138"/>
        <end position="158"/>
    </location>
</feature>
<sequence length="355" mass="39390">MEEAFRRLNGHPSHSTEPAEPFPESHKPKNSSKRAHKDSSIGGGSTAASTTMRYRGVRRRPWGRYAAEIRDPQSKERKWLGTFDTAEEAACAYDCAARAMRGIKARTNFVYPTTAFSHGDLFSSFPHPSAPAHFSLHKPHPGHHPHRQPTPTPLPPALMDFPARSSFSRSTNFTCPAPQGIASRRSNSNNNAMLLLRDLINNTSSSNSLPAGLLDPPPEQPPLIGHQEFLPSDHIPMDYKSDHGEEHKAAEPMNGAEFFPQEPSDSGLLEEVIQRFFPKLPPPKSTSPPPMESVSEDYNKKEHHQIDINSSGGFGDLVDYYHCPGLGFQQQHESVAAPATEFLDGPPRYQFIPYN</sequence>
<name>A0A218WTD9_PUNGR</name>
<dbReference type="PANTHER" id="PTHR31677">
    <property type="entry name" value="AP2 DOMAIN CLASS TRANSCRIPTION FACTOR"/>
    <property type="match status" value="1"/>
</dbReference>
<dbReference type="Gene3D" id="3.30.730.10">
    <property type="entry name" value="AP2/ERF domain"/>
    <property type="match status" value="1"/>
</dbReference>
<evidence type="ECO:0000256" key="4">
    <source>
        <dbReference type="ARBA" id="ARBA00023125"/>
    </source>
</evidence>
<dbReference type="OrthoDB" id="1902708at2759"/>
<feature type="region of interest" description="Disordered" evidence="8">
    <location>
        <begin position="1"/>
        <end position="55"/>
    </location>
</feature>
<organism evidence="10 12">
    <name type="scientific">Punica granatum</name>
    <name type="common">Pomegranate</name>
    <dbReference type="NCBI Taxonomy" id="22663"/>
    <lineage>
        <taxon>Eukaryota</taxon>
        <taxon>Viridiplantae</taxon>
        <taxon>Streptophyta</taxon>
        <taxon>Embryophyta</taxon>
        <taxon>Tracheophyta</taxon>
        <taxon>Spermatophyta</taxon>
        <taxon>Magnoliopsida</taxon>
        <taxon>eudicotyledons</taxon>
        <taxon>Gunneridae</taxon>
        <taxon>Pentapetalae</taxon>
        <taxon>rosids</taxon>
        <taxon>malvids</taxon>
        <taxon>Myrtales</taxon>
        <taxon>Lythraceae</taxon>
        <taxon>Punica</taxon>
    </lineage>
</organism>
<dbReference type="Proteomes" id="UP000197138">
    <property type="component" value="Unassembled WGS sequence"/>
</dbReference>
<dbReference type="PROSITE" id="PS51032">
    <property type="entry name" value="AP2_ERF"/>
    <property type="match status" value="1"/>
</dbReference>
<proteinExistence type="inferred from homology"/>
<dbReference type="EMBL" id="PGOL01000105">
    <property type="protein sequence ID" value="PKI77130.1"/>
    <property type="molecule type" value="Genomic_DNA"/>
</dbReference>
<evidence type="ECO:0000256" key="7">
    <source>
        <dbReference type="ARBA" id="ARBA00024343"/>
    </source>
</evidence>
<dbReference type="GeneID" id="116212268"/>
<evidence type="ECO:0000313" key="11">
    <source>
        <dbReference type="EMBL" id="PKI77130.1"/>
    </source>
</evidence>
<dbReference type="SMART" id="SM00380">
    <property type="entry name" value="AP2"/>
    <property type="match status" value="1"/>
</dbReference>
<dbReference type="GO" id="GO:0009873">
    <property type="term" value="P:ethylene-activated signaling pathway"/>
    <property type="evidence" value="ECO:0007669"/>
    <property type="project" value="UniProtKB-KW"/>
</dbReference>
<comment type="subcellular location">
    <subcellularLocation>
        <location evidence="1">Nucleus</location>
    </subcellularLocation>
</comment>
<dbReference type="EMBL" id="MTKT01003224">
    <property type="protein sequence ID" value="OWM76114.1"/>
    <property type="molecule type" value="Genomic_DNA"/>
</dbReference>
<dbReference type="InterPro" id="IPR016177">
    <property type="entry name" value="DNA-bd_dom_sf"/>
</dbReference>
<evidence type="ECO:0000256" key="2">
    <source>
        <dbReference type="ARBA" id="ARBA00022745"/>
    </source>
</evidence>
<reference evidence="11 13" key="3">
    <citation type="submission" date="2017-11" db="EMBL/GenBank/DDBJ databases">
        <title>De-novo sequencing of pomegranate (Punica granatum L.) genome.</title>
        <authorList>
            <person name="Akparov Z."/>
            <person name="Amiraslanov A."/>
            <person name="Hajiyeva S."/>
            <person name="Abbasov M."/>
            <person name="Kaur K."/>
            <person name="Hamwieh A."/>
            <person name="Solovyev V."/>
            <person name="Salamov A."/>
            <person name="Braich B."/>
            <person name="Kosarev P."/>
            <person name="Mahmoud A."/>
            <person name="Hajiyev E."/>
            <person name="Babayeva S."/>
            <person name="Izzatullayeva V."/>
            <person name="Mammadov A."/>
            <person name="Mammadov A."/>
            <person name="Sharifova S."/>
            <person name="Ojaghi J."/>
            <person name="Eynullazada K."/>
            <person name="Bayramov B."/>
            <person name="Abdulazimova A."/>
            <person name="Shahmuradov I."/>
        </authorList>
    </citation>
    <scope>NUCLEOTIDE SEQUENCE [LARGE SCALE GENOMIC DNA]</scope>
    <source>
        <strain evidence="11">AG2017</strain>
        <strain evidence="13">cv. AG2017</strain>
        <tissue evidence="11">Leaf</tissue>
    </source>
</reference>
<keyword evidence="13" id="KW-1185">Reference proteome</keyword>
<evidence type="ECO:0000256" key="6">
    <source>
        <dbReference type="ARBA" id="ARBA00023242"/>
    </source>
</evidence>
<dbReference type="AlphaFoldDB" id="A0A218WTD9"/>
<evidence type="ECO:0000313" key="12">
    <source>
        <dbReference type="Proteomes" id="UP000197138"/>
    </source>
</evidence>
<evidence type="ECO:0000256" key="5">
    <source>
        <dbReference type="ARBA" id="ARBA00023163"/>
    </source>
</evidence>
<dbReference type="InterPro" id="IPR001471">
    <property type="entry name" value="AP2/ERF_dom"/>
</dbReference>
<gene>
    <name evidence="10" type="ORF">CDL15_Pgr009760</name>
    <name evidence="11" type="ORF">CRG98_002633</name>
</gene>
<keyword evidence="3" id="KW-0805">Transcription regulation</keyword>
<keyword evidence="5" id="KW-0804">Transcription</keyword>
<dbReference type="InterPro" id="IPR036955">
    <property type="entry name" value="AP2/ERF_dom_sf"/>
</dbReference>
<accession>A0A218WTD9</accession>
<dbReference type="GO" id="GO:0003677">
    <property type="term" value="F:DNA binding"/>
    <property type="evidence" value="ECO:0007669"/>
    <property type="project" value="UniProtKB-KW"/>
</dbReference>
<evidence type="ECO:0000256" key="3">
    <source>
        <dbReference type="ARBA" id="ARBA00023015"/>
    </source>
</evidence>
<dbReference type="STRING" id="22663.A0A218WTD9"/>
<dbReference type="PANTHER" id="PTHR31677:SF146">
    <property type="entry name" value="ETHYLENE-RESPONSIVE TRANSCRIPTION FACTOR ESR2"/>
    <property type="match status" value="1"/>
</dbReference>
<comment type="caution">
    <text evidence="10">The sequence shown here is derived from an EMBL/GenBank/DDBJ whole genome shotgun (WGS) entry which is preliminary data.</text>
</comment>
<dbReference type="Proteomes" id="UP000233551">
    <property type="component" value="Unassembled WGS sequence"/>
</dbReference>
<feature type="compositionally biased region" description="Basic residues" evidence="8">
    <location>
        <begin position="138"/>
        <end position="147"/>
    </location>
</feature>
<dbReference type="CDD" id="cd00018">
    <property type="entry name" value="AP2"/>
    <property type="match status" value="1"/>
</dbReference>
<evidence type="ECO:0000256" key="1">
    <source>
        <dbReference type="ARBA" id="ARBA00004123"/>
    </source>
</evidence>
<dbReference type="GO" id="GO:0005634">
    <property type="term" value="C:nucleus"/>
    <property type="evidence" value="ECO:0007669"/>
    <property type="project" value="UniProtKB-SubCell"/>
</dbReference>
<feature type="domain" description="AP2/ERF" evidence="9">
    <location>
        <begin position="53"/>
        <end position="110"/>
    </location>
</feature>
<evidence type="ECO:0000256" key="8">
    <source>
        <dbReference type="SAM" id="MobiDB-lite"/>
    </source>
</evidence>